<gene>
    <name evidence="1" type="ORF">pdam_00006761</name>
</gene>
<organism evidence="1 2">
    <name type="scientific">Pocillopora damicornis</name>
    <name type="common">Cauliflower coral</name>
    <name type="synonym">Millepora damicornis</name>
    <dbReference type="NCBI Taxonomy" id="46731"/>
    <lineage>
        <taxon>Eukaryota</taxon>
        <taxon>Metazoa</taxon>
        <taxon>Cnidaria</taxon>
        <taxon>Anthozoa</taxon>
        <taxon>Hexacorallia</taxon>
        <taxon>Scleractinia</taxon>
        <taxon>Astrocoeniina</taxon>
        <taxon>Pocilloporidae</taxon>
        <taxon>Pocillopora</taxon>
    </lineage>
</organism>
<name>A0A3M6UW22_POCDA</name>
<dbReference type="CDD" id="cd00637">
    <property type="entry name" value="7tm_classA_rhodopsin-like"/>
    <property type="match status" value="1"/>
</dbReference>
<dbReference type="EMBL" id="RCHS01000611">
    <property type="protein sequence ID" value="RMX57807.1"/>
    <property type="molecule type" value="Genomic_DNA"/>
</dbReference>
<dbReference type="AlphaFoldDB" id="A0A3M6UW22"/>
<keyword evidence="2" id="KW-1185">Reference proteome</keyword>
<reference evidence="1 2" key="1">
    <citation type="journal article" date="2018" name="Sci. Rep.">
        <title>Comparative analysis of the Pocillopora damicornis genome highlights role of immune system in coral evolution.</title>
        <authorList>
            <person name="Cunning R."/>
            <person name="Bay R.A."/>
            <person name="Gillette P."/>
            <person name="Baker A.C."/>
            <person name="Traylor-Knowles N."/>
        </authorList>
    </citation>
    <scope>NUCLEOTIDE SEQUENCE [LARGE SCALE GENOMIC DNA]</scope>
    <source>
        <strain evidence="1">RSMAS</strain>
        <tissue evidence="1">Whole animal</tissue>
    </source>
</reference>
<proteinExistence type="predicted"/>
<dbReference type="OrthoDB" id="5987936at2759"/>
<evidence type="ECO:0008006" key="3">
    <source>
        <dbReference type="Google" id="ProtNLM"/>
    </source>
</evidence>
<protein>
    <recommendedName>
        <fullName evidence="3">G-protein coupled receptors family 1 profile domain-containing protein</fullName>
    </recommendedName>
</protein>
<accession>A0A3M6UW22</accession>
<evidence type="ECO:0000313" key="1">
    <source>
        <dbReference type="EMBL" id="RMX57807.1"/>
    </source>
</evidence>
<dbReference type="Proteomes" id="UP000275408">
    <property type="component" value="Unassembled WGS sequence"/>
</dbReference>
<dbReference type="SUPFAM" id="SSF81321">
    <property type="entry name" value="Family A G protein-coupled receptor-like"/>
    <property type="match status" value="1"/>
</dbReference>
<comment type="caution">
    <text evidence="1">The sequence shown here is derived from an EMBL/GenBank/DDBJ whole genome shotgun (WGS) entry which is preliminary data.</text>
</comment>
<sequence length="216" mass="25143">MTSVSVLDSVKYGLRSIIIRSLRRSYKAVCSKFIQEKRMDSVSSWGPSPRQTRNNAIFILSTVGNTWVLLTCYKTFRRRHSPFPWLLRQKISYFGYLWRWVCGNNICKLQEFFVEKSYTTSLMTLVTINYQRLKATTDPFSTRARGWFNREYLKPVIILGLSLLVCTPLRQNYDVKTVDGNVACITTRDGFIVPEIYFSLHTTLLFALPHSHVFIS</sequence>
<dbReference type="Gene3D" id="1.20.1070.10">
    <property type="entry name" value="Rhodopsin 7-helix transmembrane proteins"/>
    <property type="match status" value="1"/>
</dbReference>
<evidence type="ECO:0000313" key="2">
    <source>
        <dbReference type="Proteomes" id="UP000275408"/>
    </source>
</evidence>